<dbReference type="InterPro" id="IPR012675">
    <property type="entry name" value="Beta-grasp_dom_sf"/>
</dbReference>
<dbReference type="Gene3D" id="3.30.460.10">
    <property type="entry name" value="Beta Polymerase, domain 2"/>
    <property type="match status" value="1"/>
</dbReference>
<dbReference type="GO" id="GO:0008728">
    <property type="term" value="F:GTP diphosphokinase activity"/>
    <property type="evidence" value="ECO:0007669"/>
    <property type="project" value="TreeGrafter"/>
</dbReference>
<dbReference type="Gene3D" id="3.30.70.260">
    <property type="match status" value="1"/>
</dbReference>
<protein>
    <recommendedName>
        <fullName evidence="1">GTP pyrophosphokinase</fullName>
    </recommendedName>
    <alternativeName>
        <fullName evidence="4">(p)ppGpp synthase</fullName>
    </alternativeName>
    <alternativeName>
        <fullName evidence="3">ATP:GTP 3'-pyrophosphotransferase</fullName>
    </alternativeName>
    <alternativeName>
        <fullName evidence="5">ppGpp synthase I</fullName>
    </alternativeName>
</protein>
<comment type="function">
    <text evidence="6">In eubacteria ppGpp (guanosine 3'-diphosphate 5'-diphosphate) is a mediator of the stringent response that coordinates a variety of cellular activities in response to changes in nutritional abundance.</text>
</comment>
<evidence type="ECO:0000256" key="6">
    <source>
        <dbReference type="RuleBase" id="RU003847"/>
    </source>
</evidence>
<dbReference type="AlphaFoldDB" id="F6DCE3"/>
<dbReference type="Pfam" id="PF13328">
    <property type="entry name" value="HD_4"/>
    <property type="match status" value="1"/>
</dbReference>
<dbReference type="GO" id="GO:0005886">
    <property type="term" value="C:plasma membrane"/>
    <property type="evidence" value="ECO:0007669"/>
    <property type="project" value="TreeGrafter"/>
</dbReference>
<dbReference type="Proteomes" id="UP000009232">
    <property type="component" value="Chromosome"/>
</dbReference>
<dbReference type="InterPro" id="IPR004811">
    <property type="entry name" value="RelA/Spo_fam"/>
</dbReference>
<dbReference type="InterPro" id="IPR033655">
    <property type="entry name" value="TGS_RelA/SpoT"/>
</dbReference>
<dbReference type="KEGG" id="tcy:Thicy_0757"/>
<evidence type="ECO:0000259" key="7">
    <source>
        <dbReference type="PROSITE" id="PS51671"/>
    </source>
</evidence>
<dbReference type="FunFam" id="3.30.460.10:FF:000001">
    <property type="entry name" value="GTP pyrophosphokinase RelA"/>
    <property type="match status" value="1"/>
</dbReference>
<feature type="domain" description="TGS" evidence="8">
    <location>
        <begin position="379"/>
        <end position="442"/>
    </location>
</feature>
<dbReference type="CDD" id="cd05399">
    <property type="entry name" value="NT_Rel-Spo_like"/>
    <property type="match status" value="1"/>
</dbReference>
<evidence type="ECO:0000256" key="3">
    <source>
        <dbReference type="ARBA" id="ARBA00029754"/>
    </source>
</evidence>
<accession>F6DCE3</accession>
<dbReference type="Pfam" id="PF02824">
    <property type="entry name" value="TGS"/>
    <property type="match status" value="1"/>
</dbReference>
<evidence type="ECO:0000256" key="5">
    <source>
        <dbReference type="ARBA" id="ARBA00033308"/>
    </source>
</evidence>
<dbReference type="Gene3D" id="3.10.20.30">
    <property type="match status" value="1"/>
</dbReference>
<dbReference type="SUPFAM" id="SSF81271">
    <property type="entry name" value="TGS-like"/>
    <property type="match status" value="1"/>
</dbReference>
<name>F6DCE3_THICA</name>
<evidence type="ECO:0000313" key="10">
    <source>
        <dbReference type="Proteomes" id="UP000009232"/>
    </source>
</evidence>
<dbReference type="PROSITE" id="PS51880">
    <property type="entry name" value="TGS"/>
    <property type="match status" value="1"/>
</dbReference>
<dbReference type="Gene3D" id="1.10.3210.10">
    <property type="entry name" value="Hypothetical protein af1432"/>
    <property type="match status" value="1"/>
</dbReference>
<comment type="similarity">
    <text evidence="6">Belongs to the relA/spoT family.</text>
</comment>
<dbReference type="HOGENOM" id="CLU_012300_3_0_6"/>
<dbReference type="InterPro" id="IPR004095">
    <property type="entry name" value="TGS"/>
</dbReference>
<reference evidence="9 10" key="1">
    <citation type="submission" date="2011-05" db="EMBL/GenBank/DDBJ databases">
        <title>Complete sequence of Thioalkalimicrobium cyclicum ALM1.</title>
        <authorList>
            <consortium name="US DOE Joint Genome Institute"/>
            <person name="Lucas S."/>
            <person name="Han J."/>
            <person name="Lapidus A."/>
            <person name="Cheng J.-F."/>
            <person name="Goodwin L."/>
            <person name="Pitluck S."/>
            <person name="Peters L."/>
            <person name="Mikhailova N."/>
            <person name="Davenport K."/>
            <person name="Han C."/>
            <person name="Tapia R."/>
            <person name="Land M."/>
            <person name="Hauser L."/>
            <person name="Kyrpides N."/>
            <person name="Ivanova N."/>
            <person name="Pagani I."/>
            <person name="Kappler U."/>
            <person name="Woyke T."/>
        </authorList>
    </citation>
    <scope>NUCLEOTIDE SEQUENCE [LARGE SCALE GENOMIC DNA]</scope>
    <source>
        <strain evidence="10">DSM 14477 / JCM 11371 / ALM1</strain>
    </source>
</reference>
<feature type="domain" description="ACT" evidence="7">
    <location>
        <begin position="645"/>
        <end position="720"/>
    </location>
</feature>
<keyword evidence="9" id="KW-0808">Transferase</keyword>
<dbReference type="GO" id="GO:0015949">
    <property type="term" value="P:nucleobase-containing small molecule interconversion"/>
    <property type="evidence" value="ECO:0007669"/>
    <property type="project" value="UniProtKB-ARBA"/>
</dbReference>
<dbReference type="InterPro" id="IPR043519">
    <property type="entry name" value="NT_sf"/>
</dbReference>
<evidence type="ECO:0000256" key="4">
    <source>
        <dbReference type="ARBA" id="ARBA00032407"/>
    </source>
</evidence>
<comment type="pathway">
    <text evidence="2">Purine metabolism.</text>
</comment>
<dbReference type="CDD" id="cd04876">
    <property type="entry name" value="ACT_RelA-SpoT"/>
    <property type="match status" value="1"/>
</dbReference>
<dbReference type="SUPFAM" id="SSF109604">
    <property type="entry name" value="HD-domain/PDEase-like"/>
    <property type="match status" value="1"/>
</dbReference>
<proteinExistence type="inferred from homology"/>
<dbReference type="STRING" id="717773.Thicy_0757"/>
<dbReference type="PANTHER" id="PTHR21262">
    <property type="entry name" value="GUANOSINE-3',5'-BIS DIPHOSPHATE 3'-PYROPHOSPHOHYDROLASE"/>
    <property type="match status" value="1"/>
</dbReference>
<evidence type="ECO:0000256" key="2">
    <source>
        <dbReference type="ARBA" id="ARBA00025704"/>
    </source>
</evidence>
<dbReference type="GO" id="GO:0042594">
    <property type="term" value="P:response to starvation"/>
    <property type="evidence" value="ECO:0007669"/>
    <property type="project" value="TreeGrafter"/>
</dbReference>
<evidence type="ECO:0000256" key="1">
    <source>
        <dbReference type="ARBA" id="ARBA00019852"/>
    </source>
</evidence>
<evidence type="ECO:0000259" key="8">
    <source>
        <dbReference type="PROSITE" id="PS51880"/>
    </source>
</evidence>
<dbReference type="SUPFAM" id="SSF55021">
    <property type="entry name" value="ACT-like"/>
    <property type="match status" value="1"/>
</dbReference>
<dbReference type="InterPro" id="IPR012676">
    <property type="entry name" value="TGS-like"/>
</dbReference>
<dbReference type="eggNOG" id="COG0317">
    <property type="taxonomic scope" value="Bacteria"/>
</dbReference>
<dbReference type="OrthoDB" id="9805041at2"/>
<dbReference type="InterPro" id="IPR002912">
    <property type="entry name" value="ACT_dom"/>
</dbReference>
<dbReference type="GO" id="GO:0008893">
    <property type="term" value="F:guanosine-3',5'-bis(diphosphate) 3'-diphosphatase activity"/>
    <property type="evidence" value="ECO:0007669"/>
    <property type="project" value="TreeGrafter"/>
</dbReference>
<dbReference type="SMART" id="SM00954">
    <property type="entry name" value="RelA_SpoT"/>
    <property type="match status" value="1"/>
</dbReference>
<dbReference type="InterPro" id="IPR007685">
    <property type="entry name" value="RelA_SpoT"/>
</dbReference>
<evidence type="ECO:0000313" key="9">
    <source>
        <dbReference type="EMBL" id="AEG31529.1"/>
    </source>
</evidence>
<dbReference type="Pfam" id="PF04607">
    <property type="entry name" value="RelA_SpoT"/>
    <property type="match status" value="1"/>
</dbReference>
<dbReference type="Pfam" id="PF13291">
    <property type="entry name" value="ACT_4"/>
    <property type="match status" value="1"/>
</dbReference>
<organism evidence="9 10">
    <name type="scientific">Thiomicrospira cyclica (strain DSM 14477 / JCM 11371 / ALM1)</name>
    <name type="common">Thioalkalimicrobium cyclicum</name>
    <dbReference type="NCBI Taxonomy" id="717773"/>
    <lineage>
        <taxon>Bacteria</taxon>
        <taxon>Pseudomonadati</taxon>
        <taxon>Pseudomonadota</taxon>
        <taxon>Gammaproteobacteria</taxon>
        <taxon>Thiotrichales</taxon>
        <taxon>Piscirickettsiaceae</taxon>
        <taxon>Thiomicrospira</taxon>
    </lineage>
</organism>
<dbReference type="SUPFAM" id="SSF81301">
    <property type="entry name" value="Nucleotidyltransferase"/>
    <property type="match status" value="1"/>
</dbReference>
<dbReference type="NCBIfam" id="TIGR00691">
    <property type="entry name" value="spoT_relA"/>
    <property type="match status" value="1"/>
</dbReference>
<dbReference type="PANTHER" id="PTHR21262:SF31">
    <property type="entry name" value="GTP PYROPHOSPHOKINASE"/>
    <property type="match status" value="1"/>
</dbReference>
<dbReference type="PROSITE" id="PS51671">
    <property type="entry name" value="ACT"/>
    <property type="match status" value="1"/>
</dbReference>
<dbReference type="InterPro" id="IPR045865">
    <property type="entry name" value="ACT-like_dom_sf"/>
</dbReference>
<dbReference type="CDD" id="cd01668">
    <property type="entry name" value="TGS_RSH"/>
    <property type="match status" value="1"/>
</dbReference>
<dbReference type="EMBL" id="CP002776">
    <property type="protein sequence ID" value="AEG31529.1"/>
    <property type="molecule type" value="Genomic_DNA"/>
</dbReference>
<keyword evidence="10" id="KW-1185">Reference proteome</keyword>
<dbReference type="FunFam" id="3.10.20.30:FF:000002">
    <property type="entry name" value="GTP pyrophosphokinase (RelA/SpoT)"/>
    <property type="match status" value="1"/>
</dbReference>
<sequence length="727" mass="82711">MSPEQLAQSLFPKRAPSDFSEAMLDACQLALEAQSLPMIHSVSSLDACSVLTQLNLDDTTYIATLASDSNLIPYYTREDLAKRFDPQSVKLIEGIRRLNQFKEFDPSTHSDAVQTERLRQMLLAMTSDIRMMVVKLGYRVARLRDLKNEPEPVRKQIAAETQLIFAPLANRLGIAQLKWELEDLSFRFLEPKLYKKIATELADKRVERENYIQNLIAYLTQMLADEGIEARVTGRPKHIYSIWKKMSRKTQSLDSLYDLRALRIYVKDVTECYRCLSLVHEKWNFIRDEFDDYITSPKDNGYQSIHTVVIGPEGKTVEIQIRTQEMHQHAEYGIAAHWKYKEGGKGYDARLEASINSMRQLLEHRDDAEVFDEISTELQSQHIYVLTPTNQIITLPQEATALDFAYAIHTDLGHGCRGAKINGHIIPLTQALKTGDRVEILALRNGEPNRNWLNPNLGYIKTSRARTRIRSWFNRRNKEANIEAGEQLYAREAKRLNAKHLPVKECAHYFGFEQLKDFYEALGKGQLNERQLLNALQKLIQPGLLTVQKPLNFVTSKPLDLDQAIADGSRAYVVGAPNLRTHLAPCCVPKPGDDIIGFVTRGRGVTIHRQDCNNILNLADYDRQRLIAVNWIGQTEAPPRLLQLTLHILAFDRKGLLRDVMSKLADFDVNLIRSNTFTNQAEGTVDMALDIEVIEHANLGALLDQLEAITNIEEVSIVSQKEQNAVG</sequence>
<dbReference type="GO" id="GO:0015969">
    <property type="term" value="P:guanosine tetraphosphate metabolic process"/>
    <property type="evidence" value="ECO:0007669"/>
    <property type="project" value="InterPro"/>
</dbReference>
<dbReference type="RefSeq" id="WP_013835308.1">
    <property type="nucleotide sequence ID" value="NC_015581.1"/>
</dbReference>
<gene>
    <name evidence="9" type="ordered locus">Thicy_0757</name>
</gene>